<proteinExistence type="predicted"/>
<reference evidence="2" key="1">
    <citation type="submission" date="2018-01" db="EMBL/GenBank/DDBJ databases">
        <title>An insight into the sialome of Amazonian anophelines.</title>
        <authorList>
            <person name="Ribeiro J.M."/>
            <person name="Scarpassa V."/>
            <person name="Calvo E."/>
        </authorList>
    </citation>
    <scope>NUCLEOTIDE SEQUENCE</scope>
</reference>
<protein>
    <submittedName>
        <fullName evidence="2">Putative secreted protein</fullName>
    </submittedName>
</protein>
<dbReference type="AlphaFoldDB" id="A0A2M4DPK0"/>
<feature type="signal peptide" evidence="1">
    <location>
        <begin position="1"/>
        <end position="22"/>
    </location>
</feature>
<name>A0A2M4DPK0_ANODA</name>
<organism evidence="2">
    <name type="scientific">Anopheles darlingi</name>
    <name type="common">Mosquito</name>
    <dbReference type="NCBI Taxonomy" id="43151"/>
    <lineage>
        <taxon>Eukaryota</taxon>
        <taxon>Metazoa</taxon>
        <taxon>Ecdysozoa</taxon>
        <taxon>Arthropoda</taxon>
        <taxon>Hexapoda</taxon>
        <taxon>Insecta</taxon>
        <taxon>Pterygota</taxon>
        <taxon>Neoptera</taxon>
        <taxon>Endopterygota</taxon>
        <taxon>Diptera</taxon>
        <taxon>Nematocera</taxon>
        <taxon>Culicoidea</taxon>
        <taxon>Culicidae</taxon>
        <taxon>Anophelinae</taxon>
        <taxon>Anopheles</taxon>
    </lineage>
</organism>
<feature type="chain" id="PRO_5014623794" evidence="1">
    <location>
        <begin position="23"/>
        <end position="93"/>
    </location>
</feature>
<evidence type="ECO:0000256" key="1">
    <source>
        <dbReference type="SAM" id="SignalP"/>
    </source>
</evidence>
<sequence>MGAPHPACYQGWLLFVLRLVDCDRTLYRVTRGSQQVVNFPSNRPATPLLRHWVTFTRAKNQGGGGGRGTPLRTPIALSVSGFPLPLRHTALPY</sequence>
<evidence type="ECO:0000313" key="2">
    <source>
        <dbReference type="EMBL" id="MBW79451.1"/>
    </source>
</evidence>
<keyword evidence="1" id="KW-0732">Signal</keyword>
<dbReference type="EMBL" id="GGFL01015273">
    <property type="protein sequence ID" value="MBW79451.1"/>
    <property type="molecule type" value="Transcribed_RNA"/>
</dbReference>
<accession>A0A2M4DPK0</accession>